<dbReference type="AlphaFoldDB" id="A0AAD0KR00"/>
<accession>A0AAD0KR00</accession>
<gene>
    <name evidence="2" type="ORF">DIJ64_01620</name>
</gene>
<sequence length="105" mass="11091">MLVAGRAARLTLVGSGDAFDQSIVDLADNPIEKMTDTAVGTDQLLVDASLRLVATRLCWADQPKADLAATDIRRCRHRGRRDPVRVGGSDGADAGASRFGGAGRR</sequence>
<evidence type="ECO:0000256" key="1">
    <source>
        <dbReference type="SAM" id="MobiDB-lite"/>
    </source>
</evidence>
<organism evidence="2 3">
    <name type="scientific">Mycobacterium leprae</name>
    <dbReference type="NCBI Taxonomy" id="1769"/>
    <lineage>
        <taxon>Bacteria</taxon>
        <taxon>Bacillati</taxon>
        <taxon>Actinomycetota</taxon>
        <taxon>Actinomycetes</taxon>
        <taxon>Mycobacteriales</taxon>
        <taxon>Mycobacteriaceae</taxon>
        <taxon>Mycobacterium</taxon>
    </lineage>
</organism>
<feature type="compositionally biased region" description="Low complexity" evidence="1">
    <location>
        <begin position="85"/>
        <end position="97"/>
    </location>
</feature>
<reference evidence="2 3" key="1">
    <citation type="submission" date="2018-05" db="EMBL/GenBank/DDBJ databases">
        <title>Evolution of small genomes with special reference to Mycobacterium leprae.</title>
        <authorList>
            <person name="Mohanty P.S."/>
            <person name="Bansal A.K."/>
            <person name="Gupta U.D."/>
            <person name="Naaz F."/>
            <person name="Dwivedi V.D."/>
            <person name="Singh H."/>
            <person name="Gupta G."/>
            <person name="Sharma S."/>
            <person name="Arora M."/>
        </authorList>
    </citation>
    <scope>NUCLEOTIDE SEQUENCE [LARGE SCALE GENOMIC DNA]</scope>
    <source>
        <strain evidence="2 3">MRHRU-235-G</strain>
    </source>
</reference>
<feature type="region of interest" description="Disordered" evidence="1">
    <location>
        <begin position="78"/>
        <end position="105"/>
    </location>
</feature>
<evidence type="ECO:0000313" key="3">
    <source>
        <dbReference type="Proteomes" id="UP000249682"/>
    </source>
</evidence>
<dbReference type="EMBL" id="CP029543">
    <property type="protein sequence ID" value="AWV47264.1"/>
    <property type="molecule type" value="Genomic_DNA"/>
</dbReference>
<protein>
    <submittedName>
        <fullName evidence="2">Uncharacterized protein</fullName>
    </submittedName>
</protein>
<proteinExistence type="predicted"/>
<dbReference type="Proteomes" id="UP000249682">
    <property type="component" value="Chromosome"/>
</dbReference>
<evidence type="ECO:0000313" key="2">
    <source>
        <dbReference type="EMBL" id="AWV47264.1"/>
    </source>
</evidence>
<name>A0AAD0KR00_MYCLR</name>